<reference evidence="3 4" key="1">
    <citation type="submission" date="2023-03" db="EMBL/GenBank/DDBJ databases">
        <title>Bacillus Genome Sequencing.</title>
        <authorList>
            <person name="Dunlap C."/>
        </authorList>
    </citation>
    <scope>NUCLEOTIDE SEQUENCE [LARGE SCALE GENOMIC DNA]</scope>
    <source>
        <strain evidence="3 4">NRS-52</strain>
    </source>
</reference>
<comment type="caution">
    <text evidence="3">The sequence shown here is derived from an EMBL/GenBank/DDBJ whole genome shotgun (WGS) entry which is preliminary data.</text>
</comment>
<dbReference type="Proteomes" id="UP001343257">
    <property type="component" value="Unassembled WGS sequence"/>
</dbReference>
<name>A0ABU6PWE6_9BACL</name>
<comment type="similarity">
    <text evidence="1">Belongs to the AHA1 family.</text>
</comment>
<evidence type="ECO:0000313" key="3">
    <source>
        <dbReference type="EMBL" id="MED5019201.1"/>
    </source>
</evidence>
<evidence type="ECO:0000256" key="1">
    <source>
        <dbReference type="ARBA" id="ARBA00006817"/>
    </source>
</evidence>
<dbReference type="RefSeq" id="WP_328280024.1">
    <property type="nucleotide sequence ID" value="NZ_JARTLD010000045.1"/>
</dbReference>
<dbReference type="CDD" id="cd07814">
    <property type="entry name" value="SRPBCC_CalC_Aha1-like"/>
    <property type="match status" value="1"/>
</dbReference>
<accession>A0ABU6PWE6</accession>
<evidence type="ECO:0000259" key="2">
    <source>
        <dbReference type="Pfam" id="PF08327"/>
    </source>
</evidence>
<proteinExistence type="inferred from homology"/>
<dbReference type="Gene3D" id="3.30.530.20">
    <property type="match status" value="1"/>
</dbReference>
<dbReference type="Pfam" id="PF08327">
    <property type="entry name" value="AHSA1"/>
    <property type="match status" value="1"/>
</dbReference>
<protein>
    <submittedName>
        <fullName evidence="3">SRPBCC domain-containing protein</fullName>
    </submittedName>
</protein>
<organism evidence="3 4">
    <name type="scientific">Paenibacillus chibensis</name>
    <dbReference type="NCBI Taxonomy" id="59846"/>
    <lineage>
        <taxon>Bacteria</taxon>
        <taxon>Bacillati</taxon>
        <taxon>Bacillota</taxon>
        <taxon>Bacilli</taxon>
        <taxon>Bacillales</taxon>
        <taxon>Paenibacillaceae</taxon>
        <taxon>Paenibacillus</taxon>
    </lineage>
</organism>
<dbReference type="SUPFAM" id="SSF55961">
    <property type="entry name" value="Bet v1-like"/>
    <property type="match status" value="1"/>
</dbReference>
<dbReference type="InterPro" id="IPR013538">
    <property type="entry name" value="ASHA1/2-like_C"/>
</dbReference>
<keyword evidence="4" id="KW-1185">Reference proteome</keyword>
<gene>
    <name evidence="3" type="ORF">P9847_17970</name>
</gene>
<sequence length="156" mass="17911">MPEPIRIPDVSSRPYHLEVERQMNCTPEVLYSAWTRQFDRWFAAPGSVIMQGEVNTPFFFETVFKPDANSEEQRHPHYGRFLRLELDRLIELTWVTGEGGTQGAETVVTVTLEPLESGTLLRLVHAGFPDEAARDGHEQAWPFVLEQLDKQMLDGR</sequence>
<dbReference type="InterPro" id="IPR023393">
    <property type="entry name" value="START-like_dom_sf"/>
</dbReference>
<evidence type="ECO:0000313" key="4">
    <source>
        <dbReference type="Proteomes" id="UP001343257"/>
    </source>
</evidence>
<dbReference type="EMBL" id="JARTLD010000045">
    <property type="protein sequence ID" value="MED5019201.1"/>
    <property type="molecule type" value="Genomic_DNA"/>
</dbReference>
<feature type="domain" description="Activator of Hsp90 ATPase homologue 1/2-like C-terminal" evidence="2">
    <location>
        <begin position="24"/>
        <end position="150"/>
    </location>
</feature>